<dbReference type="VEuPathDB" id="FungiDB:EYZ11_008129"/>
<organism evidence="1 2">
    <name type="scientific">Aspergillus tanneri</name>
    <dbReference type="NCBI Taxonomy" id="1220188"/>
    <lineage>
        <taxon>Eukaryota</taxon>
        <taxon>Fungi</taxon>
        <taxon>Dikarya</taxon>
        <taxon>Ascomycota</taxon>
        <taxon>Pezizomycotina</taxon>
        <taxon>Eurotiomycetes</taxon>
        <taxon>Eurotiomycetidae</taxon>
        <taxon>Eurotiales</taxon>
        <taxon>Aspergillaceae</taxon>
        <taxon>Aspergillus</taxon>
        <taxon>Aspergillus subgen. Circumdati</taxon>
    </lineage>
</organism>
<dbReference type="Proteomes" id="UP000308092">
    <property type="component" value="Unassembled WGS sequence"/>
</dbReference>
<comment type="caution">
    <text evidence="1">The sequence shown here is derived from an EMBL/GenBank/DDBJ whole genome shotgun (WGS) entry which is preliminary data.</text>
</comment>
<proteinExistence type="predicted"/>
<keyword evidence="2" id="KW-1185">Reference proteome</keyword>
<sequence>MAASVSEITTMAPCWSLSSTFAFMNFTILSTFECSHGFTITVVTAPFRRQVTHTGKVRRFMPDVTGLETRSVEQYGGIIYWNLYCQFNLKLLL</sequence>
<reference evidence="1 2" key="1">
    <citation type="submission" date="2019-03" db="EMBL/GenBank/DDBJ databases">
        <title>The genome sequence of a newly discovered highly antifungal drug resistant Aspergillus species, Aspergillus tanneri NIH 1004.</title>
        <authorList>
            <person name="Mounaud S."/>
            <person name="Singh I."/>
            <person name="Joardar V."/>
            <person name="Pakala S."/>
            <person name="Pakala S."/>
            <person name="Venepally P."/>
            <person name="Hoover J."/>
            <person name="Nierman W."/>
            <person name="Chung J."/>
            <person name="Losada L."/>
        </authorList>
    </citation>
    <scope>NUCLEOTIDE SEQUENCE [LARGE SCALE GENOMIC DNA]</scope>
    <source>
        <strain evidence="1 2">NIH1004</strain>
    </source>
</reference>
<accession>A0A4S3JB95</accession>
<dbReference type="EMBL" id="SOSA01000337">
    <property type="protein sequence ID" value="THC92409.1"/>
    <property type="molecule type" value="Genomic_DNA"/>
</dbReference>
<evidence type="ECO:0000313" key="2">
    <source>
        <dbReference type="Proteomes" id="UP000308092"/>
    </source>
</evidence>
<evidence type="ECO:0000313" key="1">
    <source>
        <dbReference type="EMBL" id="THC92409.1"/>
    </source>
</evidence>
<name>A0A4S3JB95_9EURO</name>
<protein>
    <submittedName>
        <fullName evidence="1">Uncharacterized protein</fullName>
    </submittedName>
</protein>
<gene>
    <name evidence="1" type="ORF">EYZ11_008129</name>
</gene>
<dbReference type="AlphaFoldDB" id="A0A4S3JB95"/>